<feature type="domain" description="Aldehyde dehydrogenase" evidence="2">
    <location>
        <begin position="35"/>
        <end position="348"/>
    </location>
</feature>
<dbReference type="PANTHER" id="PTHR11699">
    <property type="entry name" value="ALDEHYDE DEHYDROGENASE-RELATED"/>
    <property type="match status" value="1"/>
</dbReference>
<protein>
    <submittedName>
        <fullName evidence="3">Aldehyde dehydrogenase family protein</fullName>
    </submittedName>
</protein>
<dbReference type="EMBL" id="VANI01000011">
    <property type="protein sequence ID" value="TLM77093.1"/>
    <property type="molecule type" value="Genomic_DNA"/>
</dbReference>
<dbReference type="InterPro" id="IPR016163">
    <property type="entry name" value="Ald_DH_C"/>
</dbReference>
<dbReference type="InterPro" id="IPR015590">
    <property type="entry name" value="Aldehyde_DH_dom"/>
</dbReference>
<comment type="caution">
    <text evidence="3">The sequence shown here is derived from an EMBL/GenBank/DDBJ whole genome shotgun (WGS) entry which is preliminary data.</text>
</comment>
<dbReference type="Gene3D" id="3.40.605.10">
    <property type="entry name" value="Aldehyde Dehydrogenase, Chain A, domain 1"/>
    <property type="match status" value="2"/>
</dbReference>
<evidence type="ECO:0000256" key="1">
    <source>
        <dbReference type="ARBA" id="ARBA00023002"/>
    </source>
</evidence>
<evidence type="ECO:0000313" key="3">
    <source>
        <dbReference type="EMBL" id="TLM77093.1"/>
    </source>
</evidence>
<organism evidence="3 4">
    <name type="scientific">Microbulbifer harenosus</name>
    <dbReference type="NCBI Taxonomy" id="2576840"/>
    <lineage>
        <taxon>Bacteria</taxon>
        <taxon>Pseudomonadati</taxon>
        <taxon>Pseudomonadota</taxon>
        <taxon>Gammaproteobacteria</taxon>
        <taxon>Cellvibrionales</taxon>
        <taxon>Microbulbiferaceae</taxon>
        <taxon>Microbulbifer</taxon>
    </lineage>
</organism>
<keyword evidence="1" id="KW-0560">Oxidoreductase</keyword>
<gene>
    <name evidence="3" type="ORF">FDY93_11650</name>
</gene>
<dbReference type="InterPro" id="IPR016162">
    <property type="entry name" value="Ald_DH_N"/>
</dbReference>
<proteinExistence type="predicted"/>
<dbReference type="SUPFAM" id="SSF53720">
    <property type="entry name" value="ALDH-like"/>
    <property type="match status" value="2"/>
</dbReference>
<dbReference type="InterPro" id="IPR016161">
    <property type="entry name" value="Ald_DH/histidinol_DH"/>
</dbReference>
<sequence length="711" mass="76159">MSYGPSPESTANVDTWLENRRDGFGLFINGAWSASAKSLDSVNPINGKPLAKIAFADGADVDTAVKAARAAQPAWESLGGHGRARYLHALAQLLRKRMREFAVLESLDSGKPIGESSNVDIPLAIHHIHQHTGWAQLCEAEFPERRARGVAGLIISSDYPLLMAAQTIAPALAAGNSIVLKPSEKSSLSALMFAELCEEIGLPPGVVNIVTGDGSTGEYLTDHPDVDQLTVAGSAAVGRKIRYRTAGSGKTLALDLAGQLAFIIFDDADLDSAVEALVDAVCSNQGRPGAERVQLLVQESVETRLLEKLRTRVGKLRVGDPLDHNTDLADSVDSARFERVAGTADDSIHEELFRPLLSVMSFRLQSEAMEQANRGSYHQTACVWSENIDRAIDLATGLNAATVGINCHTFSVFGGEGVRDQLEKYLRPRREFSSGDAAAEEMPAAGAAEGAFTEDLLPIVRVGDSGQADIQGAVSAAARAASGVPRSGIRRAQVLYRLAENLSERADEFCWRLARATGVAEQAAKREVDASLVRFFTYAAWADNYDGAARQSVQRGIALALNQAIGVIGIGCPDHQPLLAPISLVAPALAMGNRVVLVPSEGNALAAPDYRRLLEQILAPSCIPDGVVNIVTGARDEILRTLAAHKQVNGIWYFGSAVGSQQIERAAAETLTHTWVNGGKFPDWFSRDEGEGRHFLREASRVKNIWIPGGE</sequence>
<reference evidence="3 4" key="1">
    <citation type="submission" date="2019-05" db="EMBL/GenBank/DDBJ databases">
        <title>Microbulbifer harenosus sp. nov., an alginate-degrading bacterium isolated from coastal sand.</title>
        <authorList>
            <person name="Huang H."/>
            <person name="Mo K."/>
            <person name="Bao S."/>
        </authorList>
    </citation>
    <scope>NUCLEOTIDE SEQUENCE [LARGE SCALE GENOMIC DNA]</scope>
    <source>
        <strain evidence="3 4">HB161719</strain>
    </source>
</reference>
<dbReference type="Pfam" id="PF00171">
    <property type="entry name" value="Aldedh"/>
    <property type="match status" value="2"/>
</dbReference>
<dbReference type="Proteomes" id="UP000306791">
    <property type="component" value="Unassembled WGS sequence"/>
</dbReference>
<evidence type="ECO:0000259" key="2">
    <source>
        <dbReference type="Pfam" id="PF00171"/>
    </source>
</evidence>
<accession>A0ABY2UH51</accession>
<name>A0ABY2UH51_9GAMM</name>
<evidence type="ECO:0000313" key="4">
    <source>
        <dbReference type="Proteomes" id="UP000306791"/>
    </source>
</evidence>
<keyword evidence="4" id="KW-1185">Reference proteome</keyword>
<feature type="domain" description="Aldehyde dehydrogenase" evidence="2">
    <location>
        <begin position="459"/>
        <end position="677"/>
    </location>
</feature>
<dbReference type="Gene3D" id="3.40.309.10">
    <property type="entry name" value="Aldehyde Dehydrogenase, Chain A, domain 2"/>
    <property type="match status" value="2"/>
</dbReference>